<evidence type="ECO:0000313" key="3">
    <source>
        <dbReference type="Proteomes" id="UP000290289"/>
    </source>
</evidence>
<dbReference type="Proteomes" id="UP000290289">
    <property type="component" value="Chromosome 9"/>
</dbReference>
<comment type="caution">
    <text evidence="2">The sequence shown here is derived from an EMBL/GenBank/DDBJ whole genome shotgun (WGS) entry which is preliminary data.</text>
</comment>
<keyword evidence="1" id="KW-1133">Transmembrane helix</keyword>
<evidence type="ECO:0000256" key="1">
    <source>
        <dbReference type="SAM" id="Phobius"/>
    </source>
</evidence>
<gene>
    <name evidence="2" type="ORF">DVH24_000030</name>
</gene>
<protein>
    <submittedName>
        <fullName evidence="2">Uncharacterized protein</fullName>
    </submittedName>
</protein>
<proteinExistence type="predicted"/>
<dbReference type="AlphaFoldDB" id="A0A498J4N7"/>
<name>A0A498J4N7_MALDO</name>
<keyword evidence="1" id="KW-0812">Transmembrane</keyword>
<keyword evidence="3" id="KW-1185">Reference proteome</keyword>
<reference evidence="2 3" key="1">
    <citation type="submission" date="2018-10" db="EMBL/GenBank/DDBJ databases">
        <title>A high-quality apple genome assembly.</title>
        <authorList>
            <person name="Hu J."/>
        </authorList>
    </citation>
    <scope>NUCLEOTIDE SEQUENCE [LARGE SCALE GENOMIC DNA]</scope>
    <source>
        <strain evidence="3">cv. HFTH1</strain>
        <tissue evidence="2">Young leaf</tissue>
    </source>
</reference>
<accession>A0A498J4N7</accession>
<keyword evidence="1" id="KW-0472">Membrane</keyword>
<feature type="transmembrane region" description="Helical" evidence="1">
    <location>
        <begin position="54"/>
        <end position="72"/>
    </location>
</feature>
<evidence type="ECO:0000313" key="2">
    <source>
        <dbReference type="EMBL" id="RXH88431.1"/>
    </source>
</evidence>
<sequence>MSSSLPNLSSIPFALSLRIIISSSNQSFVGLLFMCPNHLNQFSLILTSTTITPTLPQISSFLIIFFLMCPHIKHTHIQYTHFLHMLLFDHPIFCAIKHRW</sequence>
<organism evidence="2 3">
    <name type="scientific">Malus domestica</name>
    <name type="common">Apple</name>
    <name type="synonym">Pyrus malus</name>
    <dbReference type="NCBI Taxonomy" id="3750"/>
    <lineage>
        <taxon>Eukaryota</taxon>
        <taxon>Viridiplantae</taxon>
        <taxon>Streptophyta</taxon>
        <taxon>Embryophyta</taxon>
        <taxon>Tracheophyta</taxon>
        <taxon>Spermatophyta</taxon>
        <taxon>Magnoliopsida</taxon>
        <taxon>eudicotyledons</taxon>
        <taxon>Gunneridae</taxon>
        <taxon>Pentapetalae</taxon>
        <taxon>rosids</taxon>
        <taxon>fabids</taxon>
        <taxon>Rosales</taxon>
        <taxon>Rosaceae</taxon>
        <taxon>Amygdaloideae</taxon>
        <taxon>Maleae</taxon>
        <taxon>Malus</taxon>
    </lineage>
</organism>
<dbReference type="EMBL" id="RDQH01000335">
    <property type="protein sequence ID" value="RXH88431.1"/>
    <property type="molecule type" value="Genomic_DNA"/>
</dbReference>